<feature type="region of interest" description="Disordered" evidence="4">
    <location>
        <begin position="151"/>
        <end position="242"/>
    </location>
</feature>
<organism evidence="6 7">
    <name type="scientific">Billgrantia montanilacus</name>
    <dbReference type="NCBI Taxonomy" id="2282305"/>
    <lineage>
        <taxon>Bacteria</taxon>
        <taxon>Pseudomonadati</taxon>
        <taxon>Pseudomonadota</taxon>
        <taxon>Gammaproteobacteria</taxon>
        <taxon>Oceanospirillales</taxon>
        <taxon>Halomonadaceae</taxon>
        <taxon>Billgrantia</taxon>
    </lineage>
</organism>
<dbReference type="SMART" id="SM00945">
    <property type="entry name" value="ProQ"/>
    <property type="match status" value="1"/>
</dbReference>
<proteinExistence type="predicted"/>
<evidence type="ECO:0000256" key="4">
    <source>
        <dbReference type="SAM" id="MobiDB-lite"/>
    </source>
</evidence>
<keyword evidence="1" id="KW-0963">Cytoplasm</keyword>
<dbReference type="PANTHER" id="PTHR38106">
    <property type="entry name" value="RNA CHAPERONE PROQ"/>
    <property type="match status" value="1"/>
</dbReference>
<feature type="compositionally biased region" description="Basic residues" evidence="4">
    <location>
        <begin position="179"/>
        <end position="197"/>
    </location>
</feature>
<evidence type="ECO:0000313" key="6">
    <source>
        <dbReference type="EMBL" id="RCV92011.1"/>
    </source>
</evidence>
<dbReference type="PANTHER" id="PTHR38106:SF1">
    <property type="entry name" value="RNA CHAPERONE PROQ"/>
    <property type="match status" value="1"/>
</dbReference>
<dbReference type="Pfam" id="PF04352">
    <property type="entry name" value="ProQ"/>
    <property type="match status" value="1"/>
</dbReference>
<dbReference type="GO" id="GO:0033592">
    <property type="term" value="F:RNA strand annealing activity"/>
    <property type="evidence" value="ECO:0007669"/>
    <property type="project" value="InterPro"/>
</dbReference>
<evidence type="ECO:0000256" key="2">
    <source>
        <dbReference type="ARBA" id="ARBA00022884"/>
    </source>
</evidence>
<dbReference type="EMBL" id="QPII01000001">
    <property type="protein sequence ID" value="RCV92011.1"/>
    <property type="molecule type" value="Genomic_DNA"/>
</dbReference>
<dbReference type="Proteomes" id="UP000252405">
    <property type="component" value="Unassembled WGS sequence"/>
</dbReference>
<evidence type="ECO:0000313" key="7">
    <source>
        <dbReference type="Proteomes" id="UP000252405"/>
    </source>
</evidence>
<name>A0A368U555_9GAMM</name>
<feature type="region of interest" description="Disordered" evidence="4">
    <location>
        <begin position="1"/>
        <end position="70"/>
    </location>
</feature>
<feature type="compositionally biased region" description="Basic and acidic residues" evidence="4">
    <location>
        <begin position="1"/>
        <end position="16"/>
    </location>
</feature>
<feature type="compositionally biased region" description="Basic and acidic residues" evidence="4">
    <location>
        <begin position="35"/>
        <end position="61"/>
    </location>
</feature>
<dbReference type="AlphaFoldDB" id="A0A368U555"/>
<dbReference type="GO" id="GO:0034057">
    <property type="term" value="F:RNA strand-exchange activity"/>
    <property type="evidence" value="ECO:0007669"/>
    <property type="project" value="InterPro"/>
</dbReference>
<keyword evidence="3" id="KW-0143">Chaperone</keyword>
<evidence type="ECO:0000256" key="1">
    <source>
        <dbReference type="ARBA" id="ARBA00022490"/>
    </source>
</evidence>
<reference evidence="6 7" key="1">
    <citation type="submission" date="2018-07" db="EMBL/GenBank/DDBJ databases">
        <title>Halomonas montanilacus sp. nov., isolated from Lake Pengyan on Tibetan Plateau.</title>
        <authorList>
            <person name="Lu H."/>
            <person name="Xing P."/>
            <person name="Wu Q."/>
        </authorList>
    </citation>
    <scope>NUCLEOTIDE SEQUENCE [LARGE SCALE GENOMIC DNA]</scope>
    <source>
        <strain evidence="6 7">PYC7W</strain>
    </source>
</reference>
<gene>
    <name evidence="6" type="ORF">DU505_01850</name>
</gene>
<keyword evidence="7" id="KW-1185">Reference proteome</keyword>
<protein>
    <submittedName>
        <fullName evidence="6">ABC transporter substrate-binding protein</fullName>
    </submittedName>
</protein>
<keyword evidence="2" id="KW-0694">RNA-binding</keyword>
<dbReference type="InterPro" id="IPR036442">
    <property type="entry name" value="ProQ/FinO_sf"/>
</dbReference>
<dbReference type="Gene3D" id="1.10.1710.10">
    <property type="entry name" value="ProQ/FinO domain"/>
    <property type="match status" value="1"/>
</dbReference>
<dbReference type="InterPro" id="IPR016103">
    <property type="entry name" value="ProQ/FinO"/>
</dbReference>
<dbReference type="GO" id="GO:0010608">
    <property type="term" value="P:post-transcriptional regulation of gene expression"/>
    <property type="evidence" value="ECO:0007669"/>
    <property type="project" value="InterPro"/>
</dbReference>
<dbReference type="GO" id="GO:0005829">
    <property type="term" value="C:cytosol"/>
    <property type="evidence" value="ECO:0007669"/>
    <property type="project" value="TreeGrafter"/>
</dbReference>
<accession>A0A368U555</accession>
<comment type="caution">
    <text evidence="6">The sequence shown here is derived from an EMBL/GenBank/DDBJ whole genome shotgun (WGS) entry which is preliminary data.</text>
</comment>
<evidence type="ECO:0000259" key="5">
    <source>
        <dbReference type="SMART" id="SM00945"/>
    </source>
</evidence>
<sequence>MAASQGDDRQRPDQPVERNVPAQVGKEAGIEGEAEGGKESRKEGGKAGEEVKEGNEVEQGERQASLPIEQAPSAEVLLAEWYQRYPDTFFKGHTRPLKVGIHQDLAAREPWPEKLVRRALAGYVNLPRYLKAVREGAQRIDLAGRADGSVDAQAAEHAHRKLERLQDERRQRGQSTGPGRRRVEKSAKGNRAKKTNRARADTPGSHPSAQETPPSAQADPEARMEEKLSALLAKHNGQRHEP</sequence>
<feature type="domain" description="ProQ/FinO" evidence="5">
    <location>
        <begin position="69"/>
        <end position="178"/>
    </location>
</feature>
<feature type="compositionally biased region" description="Polar residues" evidence="4">
    <location>
        <begin position="205"/>
        <end position="215"/>
    </location>
</feature>
<dbReference type="OrthoDB" id="8421419at2"/>
<dbReference type="InterPro" id="IPR023529">
    <property type="entry name" value="ProQ"/>
</dbReference>
<dbReference type="SUPFAM" id="SSF48657">
    <property type="entry name" value="FinO-like"/>
    <property type="match status" value="1"/>
</dbReference>
<evidence type="ECO:0000256" key="3">
    <source>
        <dbReference type="ARBA" id="ARBA00023186"/>
    </source>
</evidence>